<dbReference type="Pfam" id="PF10184">
    <property type="entry name" value="DUF2358"/>
    <property type="match status" value="1"/>
</dbReference>
<comment type="similarity">
    <text evidence="1">Belongs to the HEBP family.</text>
</comment>
<evidence type="ECO:0008006" key="4">
    <source>
        <dbReference type="Google" id="ProtNLM"/>
    </source>
</evidence>
<dbReference type="InterPro" id="IPR018790">
    <property type="entry name" value="DUF2358"/>
</dbReference>
<dbReference type="OrthoDB" id="44820at2759"/>
<protein>
    <recommendedName>
        <fullName evidence="4">SOUL heme-binding protein</fullName>
    </recommendedName>
</protein>
<dbReference type="EMBL" id="CM010717">
    <property type="protein sequence ID" value="RZC53638.1"/>
    <property type="molecule type" value="Genomic_DNA"/>
</dbReference>
<dbReference type="SUPFAM" id="SSF55136">
    <property type="entry name" value="Probable bacterial effector-binding domain"/>
    <property type="match status" value="1"/>
</dbReference>
<proteinExistence type="inferred from homology"/>
<dbReference type="PANTHER" id="PTHR11220:SF50">
    <property type="entry name" value="SOUL HEME-BINDING FAMILY PROTEIN"/>
    <property type="match status" value="1"/>
</dbReference>
<dbReference type="InterPro" id="IPR006917">
    <property type="entry name" value="SOUL_heme-bd"/>
</dbReference>
<gene>
    <name evidence="2" type="ORF">C5167_012494</name>
</gene>
<sequence length="399" mass="45445">MSALISLPPQHTEPHQISDTQKMATRLPNQIFLPNSNLSITSQQSKLTGISFRPVKLPRSTGKLTLKCSLVDSPKTESVGGDIKKLVDFLYEDLPHLFDEQGIDPTMYDESVKFRDPITKYDSISGYLFNIALLRKIFTPDFQLHWAKQTGPNEITTRWTMIMPFVILPWKPELVFTGTSVMGINPKNQKFCSHLDFWDSIKNNDYFSVEGLLDVIKQLRPYKTPDLETPKYQILKRTATYEVRKYFPFVIVEKKGEKLAGSTGFNDVAGYIFGKNSTKEKIKMTTPVFTQAFDNEQSNISIQIVLPSEKDLSSLPEPELEALSLRKVEGGFAVVTKFSGKPTDEVVAEKEKSLRRAVLRDGLKPKEGCMLARYNDPGRTWSFILRNEVLIWLDEFSLE</sequence>
<dbReference type="STRING" id="3469.A0A4Y7J1L0"/>
<name>A0A4Y7J1L0_PAPSO</name>
<dbReference type="Gene3D" id="3.20.80.10">
    <property type="entry name" value="Regulatory factor, effector binding domain"/>
    <property type="match status" value="1"/>
</dbReference>
<dbReference type="InterPro" id="IPR011256">
    <property type="entry name" value="Reg_factor_effector_dom_sf"/>
</dbReference>
<dbReference type="AlphaFoldDB" id="A0A4Y7J1L0"/>
<evidence type="ECO:0000256" key="1">
    <source>
        <dbReference type="ARBA" id="ARBA00009817"/>
    </source>
</evidence>
<accession>A0A4Y7J1L0</accession>
<evidence type="ECO:0000313" key="3">
    <source>
        <dbReference type="Proteomes" id="UP000316621"/>
    </source>
</evidence>
<dbReference type="PANTHER" id="PTHR11220">
    <property type="entry name" value="HEME-BINDING PROTEIN-RELATED"/>
    <property type="match status" value="1"/>
</dbReference>
<organism evidence="2 3">
    <name type="scientific">Papaver somniferum</name>
    <name type="common">Opium poppy</name>
    <dbReference type="NCBI Taxonomy" id="3469"/>
    <lineage>
        <taxon>Eukaryota</taxon>
        <taxon>Viridiplantae</taxon>
        <taxon>Streptophyta</taxon>
        <taxon>Embryophyta</taxon>
        <taxon>Tracheophyta</taxon>
        <taxon>Spermatophyta</taxon>
        <taxon>Magnoliopsida</taxon>
        <taxon>Ranunculales</taxon>
        <taxon>Papaveraceae</taxon>
        <taxon>Papaveroideae</taxon>
        <taxon>Papaver</taxon>
    </lineage>
</organism>
<dbReference type="FunFam" id="3.20.80.10:FF:000008">
    <property type="entry name" value="SOUL heme-binding protein"/>
    <property type="match status" value="1"/>
</dbReference>
<dbReference type="Proteomes" id="UP000316621">
    <property type="component" value="Chromosome 3"/>
</dbReference>
<evidence type="ECO:0000313" key="2">
    <source>
        <dbReference type="EMBL" id="RZC53638.1"/>
    </source>
</evidence>
<dbReference type="Gramene" id="RZC53638">
    <property type="protein sequence ID" value="RZC53638"/>
    <property type="gene ID" value="C5167_012494"/>
</dbReference>
<keyword evidence="3" id="KW-1185">Reference proteome</keyword>
<dbReference type="OMA" id="QGIDRTM"/>
<reference evidence="2 3" key="1">
    <citation type="journal article" date="2018" name="Science">
        <title>The opium poppy genome and morphinan production.</title>
        <authorList>
            <person name="Guo L."/>
            <person name="Winzer T."/>
            <person name="Yang X."/>
            <person name="Li Y."/>
            <person name="Ning Z."/>
            <person name="He Z."/>
            <person name="Teodor R."/>
            <person name="Lu Y."/>
            <person name="Bowser T.A."/>
            <person name="Graham I.A."/>
            <person name="Ye K."/>
        </authorList>
    </citation>
    <scope>NUCLEOTIDE SEQUENCE [LARGE SCALE GENOMIC DNA]</scope>
    <source>
        <strain evidence="3">cv. HN1</strain>
        <tissue evidence="2">Leaves</tissue>
    </source>
</reference>
<dbReference type="Pfam" id="PF04832">
    <property type="entry name" value="SOUL"/>
    <property type="match status" value="1"/>
</dbReference>